<evidence type="ECO:0000256" key="1">
    <source>
        <dbReference type="ARBA" id="ARBA00006594"/>
    </source>
</evidence>
<organism evidence="7 8">
    <name type="scientific">Albimonas pacifica</name>
    <dbReference type="NCBI Taxonomy" id="1114924"/>
    <lineage>
        <taxon>Bacteria</taxon>
        <taxon>Pseudomonadati</taxon>
        <taxon>Pseudomonadota</taxon>
        <taxon>Alphaproteobacteria</taxon>
        <taxon>Rhodobacterales</taxon>
        <taxon>Paracoccaceae</taxon>
        <taxon>Albimonas</taxon>
    </lineage>
</organism>
<keyword evidence="2 7" id="KW-0489">Methyltransferase</keyword>
<dbReference type="InterPro" id="IPR002941">
    <property type="entry name" value="DNA_methylase_N4/N6"/>
</dbReference>
<dbReference type="PROSITE" id="PS00092">
    <property type="entry name" value="N6_MTASE"/>
    <property type="match status" value="1"/>
</dbReference>
<dbReference type="PANTHER" id="PTHR13370">
    <property type="entry name" value="RNA METHYLASE-RELATED"/>
    <property type="match status" value="1"/>
</dbReference>
<dbReference type="AlphaFoldDB" id="A0A1I3LFP7"/>
<evidence type="ECO:0000256" key="4">
    <source>
        <dbReference type="ARBA" id="ARBA00047942"/>
    </source>
</evidence>
<evidence type="ECO:0000256" key="3">
    <source>
        <dbReference type="ARBA" id="ARBA00022679"/>
    </source>
</evidence>
<dbReference type="Pfam" id="PF01555">
    <property type="entry name" value="N6_N4_Mtase"/>
    <property type="match status" value="1"/>
</dbReference>
<keyword evidence="8" id="KW-1185">Reference proteome</keyword>
<dbReference type="Proteomes" id="UP000199377">
    <property type="component" value="Unassembled WGS sequence"/>
</dbReference>
<accession>A0A1I3LFP7</accession>
<dbReference type="GO" id="GO:0003677">
    <property type="term" value="F:DNA binding"/>
    <property type="evidence" value="ECO:0007669"/>
    <property type="project" value="InterPro"/>
</dbReference>
<dbReference type="InterPro" id="IPR029063">
    <property type="entry name" value="SAM-dependent_MTases_sf"/>
</dbReference>
<reference evidence="7 8" key="1">
    <citation type="submission" date="2016-10" db="EMBL/GenBank/DDBJ databases">
        <authorList>
            <person name="de Groot N.N."/>
        </authorList>
    </citation>
    <scope>NUCLEOTIDE SEQUENCE [LARGE SCALE GENOMIC DNA]</scope>
    <source>
        <strain evidence="7 8">CGMCC 1.11030</strain>
    </source>
</reference>
<evidence type="ECO:0000313" key="8">
    <source>
        <dbReference type="Proteomes" id="UP000199377"/>
    </source>
</evidence>
<name>A0A1I3LFP7_9RHOB</name>
<dbReference type="InterPro" id="IPR001091">
    <property type="entry name" value="RM_Methyltransferase"/>
</dbReference>
<comment type="similarity">
    <text evidence="1 5">Belongs to the N(4)/N(6)-methyltransferase family.</text>
</comment>
<keyword evidence="3 7" id="KW-0808">Transferase</keyword>
<dbReference type="GO" id="GO:0005737">
    <property type="term" value="C:cytoplasm"/>
    <property type="evidence" value="ECO:0007669"/>
    <property type="project" value="TreeGrafter"/>
</dbReference>
<dbReference type="PRINTS" id="PR00508">
    <property type="entry name" value="S21N4MTFRASE"/>
</dbReference>
<evidence type="ECO:0000256" key="5">
    <source>
        <dbReference type="RuleBase" id="RU362026"/>
    </source>
</evidence>
<feature type="domain" description="DNA methylase N-4/N-6" evidence="6">
    <location>
        <begin position="26"/>
        <end position="227"/>
    </location>
</feature>
<gene>
    <name evidence="7" type="ORF">SAMN05216258_1106</name>
</gene>
<evidence type="ECO:0000313" key="7">
    <source>
        <dbReference type="EMBL" id="SFI83634.1"/>
    </source>
</evidence>
<dbReference type="STRING" id="1114924.SAMN05216258_1106"/>
<sequence length="258" mass="28150">MRVEQIGDCTLYNADCMDVLPTLGSVDAVITDPPYSVSVAGSTVTGRKGKGTRNLDFFKGDTDWRGMTSIVGDAMSLAIQKGPRSFVAWCGHRQIGRIVDELEGSGFATRLIYWRKKCPPPSPPGAGFCSAAEHAVYGYKPGRQWNGGQYEHNVFDADSYRFGQPGKVAHPTQKPFALIAWNVRVLTDPGDTVLDFFMGSGTTLVACAKLGRRGIGIEIDPGYFDIACKRIEDAYKQPDMFVERPAPAEQLSMLGEAK</sequence>
<dbReference type="EC" id="2.1.1.-" evidence="5"/>
<evidence type="ECO:0000259" key="6">
    <source>
        <dbReference type="Pfam" id="PF01555"/>
    </source>
</evidence>
<dbReference type="PANTHER" id="PTHR13370:SF3">
    <property type="entry name" value="TRNA (GUANINE(10)-N2)-METHYLTRANSFERASE HOMOLOG"/>
    <property type="match status" value="1"/>
</dbReference>
<dbReference type="GO" id="GO:0009007">
    <property type="term" value="F:site-specific DNA-methyltransferase (adenine-specific) activity"/>
    <property type="evidence" value="ECO:0007669"/>
    <property type="project" value="UniProtKB-EC"/>
</dbReference>
<dbReference type="InterPro" id="IPR002052">
    <property type="entry name" value="DNA_methylase_N6_adenine_CS"/>
</dbReference>
<dbReference type="OrthoDB" id="7806498at2"/>
<dbReference type="GO" id="GO:0032259">
    <property type="term" value="P:methylation"/>
    <property type="evidence" value="ECO:0007669"/>
    <property type="project" value="UniProtKB-KW"/>
</dbReference>
<proteinExistence type="inferred from homology"/>
<dbReference type="GO" id="GO:0008170">
    <property type="term" value="F:N-methyltransferase activity"/>
    <property type="evidence" value="ECO:0007669"/>
    <property type="project" value="InterPro"/>
</dbReference>
<dbReference type="EMBL" id="FOQH01000010">
    <property type="protein sequence ID" value="SFI83634.1"/>
    <property type="molecule type" value="Genomic_DNA"/>
</dbReference>
<dbReference type="RefSeq" id="WP_092863012.1">
    <property type="nucleotide sequence ID" value="NZ_FOQH01000010.1"/>
</dbReference>
<evidence type="ECO:0000256" key="2">
    <source>
        <dbReference type="ARBA" id="ARBA00022603"/>
    </source>
</evidence>
<comment type="catalytic activity">
    <reaction evidence="4">
        <text>a 2'-deoxyadenosine in DNA + S-adenosyl-L-methionine = an N(6)-methyl-2'-deoxyadenosine in DNA + S-adenosyl-L-homocysteine + H(+)</text>
        <dbReference type="Rhea" id="RHEA:15197"/>
        <dbReference type="Rhea" id="RHEA-COMP:12418"/>
        <dbReference type="Rhea" id="RHEA-COMP:12419"/>
        <dbReference type="ChEBI" id="CHEBI:15378"/>
        <dbReference type="ChEBI" id="CHEBI:57856"/>
        <dbReference type="ChEBI" id="CHEBI:59789"/>
        <dbReference type="ChEBI" id="CHEBI:90615"/>
        <dbReference type="ChEBI" id="CHEBI:90616"/>
        <dbReference type="EC" id="2.1.1.72"/>
    </reaction>
</comment>
<protein>
    <recommendedName>
        <fullName evidence="5">Methyltransferase</fullName>
        <ecNumber evidence="5">2.1.1.-</ecNumber>
    </recommendedName>
</protein>
<dbReference type="Gene3D" id="3.40.50.150">
    <property type="entry name" value="Vaccinia Virus protein VP39"/>
    <property type="match status" value="1"/>
</dbReference>
<dbReference type="SUPFAM" id="SSF53335">
    <property type="entry name" value="S-adenosyl-L-methionine-dependent methyltransferases"/>
    <property type="match status" value="1"/>
</dbReference>